<accession>A0A0B6WXR2</accession>
<name>A0A0B6WXR2_9BACT</name>
<keyword evidence="2" id="KW-1185">Reference proteome</keyword>
<proteinExistence type="predicted"/>
<protein>
    <submittedName>
        <fullName evidence="1">Uncharacterized protein</fullName>
    </submittedName>
</protein>
<sequence length="54" mass="6462">MLERALLRRIDKFASPNRAFWRPTLGIANEEYARNLAENTRADSNYYLFNNERL</sequence>
<dbReference type="AlphaFoldDB" id="A0A0B6WXR2"/>
<organism evidence="1 2">
    <name type="scientific">Pyrinomonas methylaliphatogenes</name>
    <dbReference type="NCBI Taxonomy" id="454194"/>
    <lineage>
        <taxon>Bacteria</taxon>
        <taxon>Pseudomonadati</taxon>
        <taxon>Acidobacteriota</taxon>
        <taxon>Blastocatellia</taxon>
        <taxon>Blastocatellales</taxon>
        <taxon>Pyrinomonadaceae</taxon>
        <taxon>Pyrinomonas</taxon>
    </lineage>
</organism>
<gene>
    <name evidence="1" type="ORF">PYK22_01899</name>
</gene>
<evidence type="ECO:0000313" key="1">
    <source>
        <dbReference type="EMBL" id="CDM65891.1"/>
    </source>
</evidence>
<reference evidence="1 2" key="1">
    <citation type="submission" date="2013-12" db="EMBL/GenBank/DDBJ databases">
        <authorList>
            <person name="Stott M."/>
        </authorList>
    </citation>
    <scope>NUCLEOTIDE SEQUENCE [LARGE SCALE GENOMIC DNA]</scope>
    <source>
        <strain evidence="1 2">K22</strain>
    </source>
</reference>
<reference evidence="1 2" key="2">
    <citation type="submission" date="2015-01" db="EMBL/GenBank/DDBJ databases">
        <title>Complete genome sequence of Pyrinomonas methylaliphatogenes type strain K22T.</title>
        <authorList>
            <person name="Lee K.C.Y."/>
            <person name="Power J.F."/>
            <person name="Dunfield P.F."/>
            <person name="Morgan X.C."/>
            <person name="Huttenhower C."/>
            <person name="Stott M.B."/>
        </authorList>
    </citation>
    <scope>NUCLEOTIDE SEQUENCE [LARGE SCALE GENOMIC DNA]</scope>
    <source>
        <strain evidence="1 2">K22</strain>
    </source>
</reference>
<dbReference type="Proteomes" id="UP000031518">
    <property type="component" value="Unassembled WGS sequence"/>
</dbReference>
<evidence type="ECO:0000313" key="2">
    <source>
        <dbReference type="Proteomes" id="UP000031518"/>
    </source>
</evidence>
<dbReference type="EMBL" id="CBXV010000006">
    <property type="protein sequence ID" value="CDM65891.1"/>
    <property type="molecule type" value="Genomic_DNA"/>
</dbReference>